<comment type="caution">
    <text evidence="2">The sequence shown here is derived from an EMBL/GenBank/DDBJ whole genome shotgun (WGS) entry which is preliminary data.</text>
</comment>
<evidence type="ECO:0000256" key="1">
    <source>
        <dbReference type="SAM" id="MobiDB-lite"/>
    </source>
</evidence>
<dbReference type="AlphaFoldDB" id="A0A5J4WJZ2"/>
<evidence type="ECO:0000313" key="2">
    <source>
        <dbReference type="EMBL" id="KAA6395161.1"/>
    </source>
</evidence>
<sequence length="400" mass="45839">MVSRLTKEQLGSLGRLIGFVGMHDLSNETVLHARFEIENALKYYQVARPYTYSNDLKQRIVAAVQQRQQEELQKTSQEQATSLQKAIPEATSLQKATPEAISLQKATPEATSLQKATHEATSSSATAATTTSEDQVDEQDDLQTMTSKLTIEQLETLSRLIEFVDVNDQFVTESSLRFKLQRALQYYNVPGPYIYSNDLKQRIVASVQQRQQEILKLQDQVAQRRRQAILLHAILGEQVLPAQEKEKEKEKELPKQKKIPIKIRLSYDDEDADFIYNEPLDLLTFELDKYDYDYSQPLFEARIREFLNQWFTEEPQEPADISILQPLSSEALENICQRKKRAIQNRKQFSGQLAQPQVPVQKIDDQATLIPVTLQSANVESTAFGVNELLVDIVYRYPLT</sequence>
<feature type="non-terminal residue" evidence="2">
    <location>
        <position position="400"/>
    </location>
</feature>
<proteinExistence type="predicted"/>
<accession>A0A5J4WJZ2</accession>
<dbReference type="Proteomes" id="UP000324800">
    <property type="component" value="Unassembled WGS sequence"/>
</dbReference>
<reference evidence="2 3" key="1">
    <citation type="submission" date="2019-03" db="EMBL/GenBank/DDBJ databases">
        <title>Single cell metagenomics reveals metabolic interactions within the superorganism composed of flagellate Streblomastix strix and complex community of Bacteroidetes bacteria on its surface.</title>
        <authorList>
            <person name="Treitli S.C."/>
            <person name="Kolisko M."/>
            <person name="Husnik F."/>
            <person name="Keeling P."/>
            <person name="Hampl V."/>
        </authorList>
    </citation>
    <scope>NUCLEOTIDE SEQUENCE [LARGE SCALE GENOMIC DNA]</scope>
    <source>
        <strain evidence="2">ST1C</strain>
    </source>
</reference>
<gene>
    <name evidence="2" type="ORF">EZS28_009309</name>
</gene>
<name>A0A5J4WJZ2_9EUKA</name>
<dbReference type="EMBL" id="SNRW01001755">
    <property type="protein sequence ID" value="KAA6395161.1"/>
    <property type="molecule type" value="Genomic_DNA"/>
</dbReference>
<feature type="region of interest" description="Disordered" evidence="1">
    <location>
        <begin position="108"/>
        <end position="140"/>
    </location>
</feature>
<protein>
    <submittedName>
        <fullName evidence="2">Uncharacterized protein</fullName>
    </submittedName>
</protein>
<feature type="compositionally biased region" description="Low complexity" evidence="1">
    <location>
        <begin position="120"/>
        <end position="132"/>
    </location>
</feature>
<evidence type="ECO:0000313" key="3">
    <source>
        <dbReference type="Proteomes" id="UP000324800"/>
    </source>
</evidence>
<organism evidence="2 3">
    <name type="scientific">Streblomastix strix</name>
    <dbReference type="NCBI Taxonomy" id="222440"/>
    <lineage>
        <taxon>Eukaryota</taxon>
        <taxon>Metamonada</taxon>
        <taxon>Preaxostyla</taxon>
        <taxon>Oxymonadida</taxon>
        <taxon>Streblomastigidae</taxon>
        <taxon>Streblomastix</taxon>
    </lineage>
</organism>